<dbReference type="PANTHER" id="PTHR30111">
    <property type="entry name" value="33 KDA CHAPERONIN"/>
    <property type="match status" value="1"/>
</dbReference>
<dbReference type="RefSeq" id="WP_034836902.1">
    <property type="nucleotide sequence ID" value="NZ_JANX01000137.1"/>
</dbReference>
<keyword evidence="2" id="KW-0862">Zinc</keyword>
<evidence type="ECO:0000313" key="7">
    <source>
        <dbReference type="Proteomes" id="UP000029995"/>
    </source>
</evidence>
<sequence length="298" mass="32789">MAAAVQMKADDLVLPFQIEASGLRGRLVRFGPLLDDILSRHAYPEPVAHLLAETVVLTALLASALKYEGVFTLQAKGDGPVRLVVADVTSDGAVRANAMFDESRLAGTATTVPALLGKGHLAFTVDQGSDTERYQGIVELSGETLWECAQHYFRQSEQLQAGLRSAVRHGESGWRGGGIMLQRLPDPEKQVPTDREDDWRRAMVLLGSATDDELVQPALSSEALLYRLYNEDGVRVFPAQPMRFSCRCSRERVASMLKSMPRAEIESLAVDGRVEVACEFCNTRYEFDRDQLAALYAA</sequence>
<dbReference type="InterPro" id="IPR000397">
    <property type="entry name" value="Heat_shock_Hsp33"/>
</dbReference>
<dbReference type="PANTHER" id="PTHR30111:SF1">
    <property type="entry name" value="33 KDA CHAPERONIN"/>
    <property type="match status" value="1"/>
</dbReference>
<organism evidence="6 7">
    <name type="scientific">Inquilinus limosus MP06</name>
    <dbReference type="NCBI Taxonomy" id="1398085"/>
    <lineage>
        <taxon>Bacteria</taxon>
        <taxon>Pseudomonadati</taxon>
        <taxon>Pseudomonadota</taxon>
        <taxon>Alphaproteobacteria</taxon>
        <taxon>Rhodospirillales</taxon>
        <taxon>Rhodospirillaceae</taxon>
        <taxon>Inquilinus</taxon>
    </lineage>
</organism>
<dbReference type="GO" id="GO:0044183">
    <property type="term" value="F:protein folding chaperone"/>
    <property type="evidence" value="ECO:0007669"/>
    <property type="project" value="TreeGrafter"/>
</dbReference>
<dbReference type="Proteomes" id="UP000029995">
    <property type="component" value="Unassembled WGS sequence"/>
</dbReference>
<evidence type="ECO:0000256" key="2">
    <source>
        <dbReference type="ARBA" id="ARBA00022833"/>
    </source>
</evidence>
<dbReference type="Gene3D" id="1.10.287.480">
    <property type="entry name" value="helix hairpin bin"/>
    <property type="match status" value="1"/>
</dbReference>
<gene>
    <name evidence="6" type="ORF">P409_13135</name>
</gene>
<dbReference type="GO" id="GO:0051082">
    <property type="term" value="F:unfolded protein binding"/>
    <property type="evidence" value="ECO:0007669"/>
    <property type="project" value="InterPro"/>
</dbReference>
<keyword evidence="3" id="KW-1015">Disulfide bond</keyword>
<protein>
    <recommendedName>
        <fullName evidence="8">Molecular chaperone Hsp33</fullName>
    </recommendedName>
</protein>
<dbReference type="EMBL" id="JANX01000137">
    <property type="protein sequence ID" value="KGM33922.1"/>
    <property type="molecule type" value="Genomic_DNA"/>
</dbReference>
<comment type="caution">
    <text evidence="6">The sequence shown here is derived from an EMBL/GenBank/DDBJ whole genome shotgun (WGS) entry which is preliminary data.</text>
</comment>
<keyword evidence="5" id="KW-0676">Redox-active center</keyword>
<proteinExistence type="predicted"/>
<evidence type="ECO:0000256" key="3">
    <source>
        <dbReference type="ARBA" id="ARBA00023157"/>
    </source>
</evidence>
<evidence type="ECO:0000256" key="5">
    <source>
        <dbReference type="ARBA" id="ARBA00023284"/>
    </source>
</evidence>
<dbReference type="GO" id="GO:0042026">
    <property type="term" value="P:protein refolding"/>
    <property type="evidence" value="ECO:0007669"/>
    <property type="project" value="TreeGrafter"/>
</dbReference>
<dbReference type="InterPro" id="IPR023212">
    <property type="entry name" value="Hsp33_helix_hairpin_bin_dom_sf"/>
</dbReference>
<dbReference type="Gene3D" id="3.55.30.10">
    <property type="entry name" value="Hsp33 domain"/>
    <property type="match status" value="1"/>
</dbReference>
<dbReference type="Gene3D" id="3.90.1280.10">
    <property type="entry name" value="HSP33 redox switch-like"/>
    <property type="match status" value="1"/>
</dbReference>
<name>A0A0A0DAE0_9PROT</name>
<dbReference type="OrthoDB" id="9793753at2"/>
<dbReference type="AlphaFoldDB" id="A0A0A0DAE0"/>
<dbReference type="CDD" id="cd00498">
    <property type="entry name" value="Hsp33"/>
    <property type="match status" value="1"/>
</dbReference>
<dbReference type="SUPFAM" id="SSF64397">
    <property type="entry name" value="Hsp33 domain"/>
    <property type="match status" value="1"/>
</dbReference>
<reference evidence="6 7" key="1">
    <citation type="submission" date="2014-01" db="EMBL/GenBank/DDBJ databases">
        <title>Genome sequence determination for a cystic fibrosis isolate, Inquilinus limosus.</title>
        <authorList>
            <person name="Pino M."/>
            <person name="Di Conza J."/>
            <person name="Gutkind G."/>
        </authorList>
    </citation>
    <scope>NUCLEOTIDE SEQUENCE [LARGE SCALE GENOMIC DNA]</scope>
    <source>
        <strain evidence="6 7">MP06</strain>
    </source>
</reference>
<dbReference type="InterPro" id="IPR016153">
    <property type="entry name" value="Heat_shock_Hsp33_N"/>
</dbReference>
<evidence type="ECO:0008006" key="8">
    <source>
        <dbReference type="Google" id="ProtNLM"/>
    </source>
</evidence>
<dbReference type="PIRSF" id="PIRSF005261">
    <property type="entry name" value="Heat_shock_Hsp33"/>
    <property type="match status" value="1"/>
</dbReference>
<accession>A0A0A0DAE0</accession>
<keyword evidence="1" id="KW-0963">Cytoplasm</keyword>
<evidence type="ECO:0000313" key="6">
    <source>
        <dbReference type="EMBL" id="KGM33922.1"/>
    </source>
</evidence>
<dbReference type="Pfam" id="PF01430">
    <property type="entry name" value="HSP33"/>
    <property type="match status" value="1"/>
</dbReference>
<dbReference type="InterPro" id="IPR016154">
    <property type="entry name" value="Heat_shock_Hsp33_C"/>
</dbReference>
<evidence type="ECO:0000256" key="1">
    <source>
        <dbReference type="ARBA" id="ARBA00022490"/>
    </source>
</evidence>
<evidence type="ECO:0000256" key="4">
    <source>
        <dbReference type="ARBA" id="ARBA00023186"/>
    </source>
</evidence>
<dbReference type="SUPFAM" id="SSF118352">
    <property type="entry name" value="HSP33 redox switch-like"/>
    <property type="match status" value="1"/>
</dbReference>
<keyword evidence="4" id="KW-0143">Chaperone</keyword>
<dbReference type="GO" id="GO:0005737">
    <property type="term" value="C:cytoplasm"/>
    <property type="evidence" value="ECO:0007669"/>
    <property type="project" value="InterPro"/>
</dbReference>